<dbReference type="OMA" id="WLYSHEI"/>
<feature type="transmembrane region" description="Helical" evidence="1">
    <location>
        <begin position="12"/>
        <end position="32"/>
    </location>
</feature>
<dbReference type="Pfam" id="PF05050">
    <property type="entry name" value="Methyltransf_21"/>
    <property type="match status" value="1"/>
</dbReference>
<sequence length="285" mass="32667">MYPTKMICSQTTLVVFMLVVTLTINIFSYFTIFKIDRKFQATEQIDINNPKALDDLRAKYVFNSEKYSQDLYRASKGDDHSAFYEKVKLEAFCPLKERLGEIDDGGKYVCNPRMVRKDDCTIISLGLNNQIYFDQHIQNVTGGHCRILGADKDPQNMETQAKYGGMNGKLFSGMIPTDISISNIMQSAGRKEVEILKMDIEGGEMKALEPFLKEYKVCQILIEVHKSPAEHFKMLQIMAKHNFRIYNVETTPYCVMCCEYSLIHDSCMEQFAVVPLAPIVLRNEL</sequence>
<dbReference type="eggNOG" id="ENOG502S02V">
    <property type="taxonomic scope" value="Eukaryota"/>
</dbReference>
<keyword evidence="4" id="KW-1185">Reference proteome</keyword>
<accession>E3NA64</accession>
<dbReference type="HOGENOM" id="CLU_074434_0_1_1"/>
<protein>
    <recommendedName>
        <fullName evidence="2">Methyltransferase FkbM domain-containing protein</fullName>
    </recommendedName>
</protein>
<dbReference type="STRING" id="31234.E3NA64"/>
<proteinExistence type="predicted"/>
<evidence type="ECO:0000313" key="3">
    <source>
        <dbReference type="EMBL" id="EFO90941.1"/>
    </source>
</evidence>
<name>E3NA64_CAERE</name>
<organism evidence="4">
    <name type="scientific">Caenorhabditis remanei</name>
    <name type="common">Caenorhabditis vulgaris</name>
    <dbReference type="NCBI Taxonomy" id="31234"/>
    <lineage>
        <taxon>Eukaryota</taxon>
        <taxon>Metazoa</taxon>
        <taxon>Ecdysozoa</taxon>
        <taxon>Nematoda</taxon>
        <taxon>Chromadorea</taxon>
        <taxon>Rhabditida</taxon>
        <taxon>Rhabditina</taxon>
        <taxon>Rhabditomorpha</taxon>
        <taxon>Rhabditoidea</taxon>
        <taxon>Rhabditidae</taxon>
        <taxon>Peloderinae</taxon>
        <taxon>Caenorhabditis</taxon>
    </lineage>
</organism>
<keyword evidence="1" id="KW-0472">Membrane</keyword>
<evidence type="ECO:0000256" key="1">
    <source>
        <dbReference type="SAM" id="Phobius"/>
    </source>
</evidence>
<dbReference type="PANTHER" id="PTHR32026">
    <property type="entry name" value="METHYLTRANSFERASE-LIKE PROTEIN 24"/>
    <property type="match status" value="1"/>
</dbReference>
<dbReference type="InParanoid" id="E3NA64"/>
<evidence type="ECO:0000259" key="2">
    <source>
        <dbReference type="Pfam" id="PF05050"/>
    </source>
</evidence>
<evidence type="ECO:0000313" key="4">
    <source>
        <dbReference type="Proteomes" id="UP000008281"/>
    </source>
</evidence>
<reference evidence="3" key="1">
    <citation type="submission" date="2007-07" db="EMBL/GenBank/DDBJ databases">
        <title>PCAP assembly of the Caenorhabditis remanei genome.</title>
        <authorList>
            <consortium name="The Caenorhabditis remanei Sequencing Consortium"/>
            <person name="Wilson R.K."/>
        </authorList>
    </citation>
    <scope>NUCLEOTIDE SEQUENCE [LARGE SCALE GENOMIC DNA]</scope>
    <source>
        <strain evidence="3">PB4641</strain>
    </source>
</reference>
<keyword evidence="1" id="KW-0812">Transmembrane</keyword>
<keyword evidence="1" id="KW-1133">Transmembrane helix</keyword>
<dbReference type="Proteomes" id="UP000008281">
    <property type="component" value="Unassembled WGS sequence"/>
</dbReference>
<dbReference type="FunCoup" id="E3NA64">
    <property type="interactions" value="15"/>
</dbReference>
<dbReference type="AlphaFoldDB" id="E3NA64"/>
<dbReference type="PANTHER" id="PTHR32026:SF6">
    <property type="entry name" value="METHYLTRANSFERASE FKBM DOMAIN-CONTAINING PROTEIN"/>
    <property type="match status" value="1"/>
</dbReference>
<dbReference type="Gene3D" id="3.40.50.150">
    <property type="entry name" value="Vaccinia Virus protein VP39"/>
    <property type="match status" value="1"/>
</dbReference>
<dbReference type="InterPro" id="IPR029063">
    <property type="entry name" value="SAM-dependent_MTases_sf"/>
</dbReference>
<gene>
    <name evidence="3" type="ORF">CRE_29044</name>
</gene>
<feature type="domain" description="Methyltransferase FkbM" evidence="2">
    <location>
        <begin position="99"/>
        <end position="245"/>
    </location>
</feature>
<dbReference type="SUPFAM" id="SSF53335">
    <property type="entry name" value="S-adenosyl-L-methionine-dependent methyltransferases"/>
    <property type="match status" value="1"/>
</dbReference>
<dbReference type="InterPro" id="IPR026913">
    <property type="entry name" value="METTL24"/>
</dbReference>
<dbReference type="EMBL" id="DS268571">
    <property type="protein sequence ID" value="EFO90941.1"/>
    <property type="molecule type" value="Genomic_DNA"/>
</dbReference>
<dbReference type="InterPro" id="IPR006342">
    <property type="entry name" value="FkbM_mtfrase"/>
</dbReference>
<dbReference type="OrthoDB" id="5815019at2759"/>